<dbReference type="InterPro" id="IPR001878">
    <property type="entry name" value="Znf_CCHC"/>
</dbReference>
<reference evidence="3" key="1">
    <citation type="submission" date="2025-08" db="UniProtKB">
        <authorList>
            <consortium name="RefSeq"/>
        </authorList>
    </citation>
    <scope>IDENTIFICATION</scope>
</reference>
<accession>A0A1S4D7L0</accession>
<dbReference type="AlphaFoldDB" id="A0A1S4D7L0"/>
<sequence>MNIVNNIKSTTPQTESAREYLTFVEERFRSADKSLDGTLMAELTTMKFDGPRSMQNHIIEMTNIAARLQTLGMKVDDSFLVQFILNSLPPEYELFQINYNTIKDKWNVSELSSMLTQEESRLKKQGNHSINLMGQGAGKGLKVKANKFKKKKAPAKAQQDANKEHKADTCRFCNKEGHYQKDCLKRKAWFEKKGTISAFVCFESNLVEVPNNTWWLDSGATAHVSTTLQGFLTIQTTNPNKDFLFMGNRMKAPIEGIGTYRLIMETGRHLDLLQTLY</sequence>
<keyword evidence="1" id="KW-0862">Zinc</keyword>
<keyword evidence="1" id="KW-0863">Zinc-finger</keyword>
<feature type="domain" description="CCHC-type" evidence="2">
    <location>
        <begin position="170"/>
        <end position="183"/>
    </location>
</feature>
<evidence type="ECO:0000259" key="2">
    <source>
        <dbReference type="PROSITE" id="PS50158"/>
    </source>
</evidence>
<evidence type="ECO:0000313" key="3">
    <source>
        <dbReference type="RefSeq" id="XP_016509346.1"/>
    </source>
</evidence>
<dbReference type="Pfam" id="PF22936">
    <property type="entry name" value="Pol_BBD"/>
    <property type="match status" value="1"/>
</dbReference>
<dbReference type="PaxDb" id="4097-A0A1S4D7L0"/>
<dbReference type="PANTHER" id="PTHR47592">
    <property type="entry name" value="PBF68 PROTEIN"/>
    <property type="match status" value="1"/>
</dbReference>
<dbReference type="Pfam" id="PF14223">
    <property type="entry name" value="Retrotran_gag_2"/>
    <property type="match status" value="1"/>
</dbReference>
<dbReference type="GO" id="GO:0003676">
    <property type="term" value="F:nucleic acid binding"/>
    <property type="evidence" value="ECO:0007669"/>
    <property type="project" value="InterPro"/>
</dbReference>
<name>A0A1S4D7L0_TOBAC</name>
<dbReference type="PROSITE" id="PS50158">
    <property type="entry name" value="ZF_CCHC"/>
    <property type="match status" value="1"/>
</dbReference>
<dbReference type="InterPro" id="IPR036875">
    <property type="entry name" value="Znf_CCHC_sf"/>
</dbReference>
<dbReference type="OrthoDB" id="1305996at2759"/>
<dbReference type="RefSeq" id="XP_016509346.1">
    <property type="nucleotide sequence ID" value="XM_016653860.1"/>
</dbReference>
<feature type="non-terminal residue" evidence="3">
    <location>
        <position position="277"/>
    </location>
</feature>
<protein>
    <recommendedName>
        <fullName evidence="2">CCHC-type domain-containing protein</fullName>
    </recommendedName>
</protein>
<organism evidence="3">
    <name type="scientific">Nicotiana tabacum</name>
    <name type="common">Common tobacco</name>
    <dbReference type="NCBI Taxonomy" id="4097"/>
    <lineage>
        <taxon>Eukaryota</taxon>
        <taxon>Viridiplantae</taxon>
        <taxon>Streptophyta</taxon>
        <taxon>Embryophyta</taxon>
        <taxon>Tracheophyta</taxon>
        <taxon>Spermatophyta</taxon>
        <taxon>Magnoliopsida</taxon>
        <taxon>eudicotyledons</taxon>
        <taxon>Gunneridae</taxon>
        <taxon>Pentapetalae</taxon>
        <taxon>asterids</taxon>
        <taxon>lamiids</taxon>
        <taxon>Solanales</taxon>
        <taxon>Solanaceae</taxon>
        <taxon>Nicotianoideae</taxon>
        <taxon>Nicotianeae</taxon>
        <taxon>Nicotiana</taxon>
    </lineage>
</organism>
<dbReference type="KEGG" id="nta:107826827"/>
<proteinExistence type="predicted"/>
<evidence type="ECO:0000256" key="1">
    <source>
        <dbReference type="PROSITE-ProRule" id="PRU00047"/>
    </source>
</evidence>
<dbReference type="OMA" id="CNTWRID"/>
<dbReference type="InterPro" id="IPR054722">
    <property type="entry name" value="PolX-like_BBD"/>
</dbReference>
<dbReference type="SUPFAM" id="SSF57756">
    <property type="entry name" value="Retrovirus zinc finger-like domains"/>
    <property type="match status" value="1"/>
</dbReference>
<dbReference type="GO" id="GO:0008270">
    <property type="term" value="F:zinc ion binding"/>
    <property type="evidence" value="ECO:0007669"/>
    <property type="project" value="UniProtKB-KW"/>
</dbReference>
<gene>
    <name evidence="3" type="primary">LOC107826827</name>
</gene>
<keyword evidence="1" id="KW-0479">Metal-binding</keyword>